<dbReference type="RefSeq" id="WP_127814573.1">
    <property type="nucleotide sequence ID" value="NZ_LDFT01000108.1"/>
</dbReference>
<accession>A0A437SC58</accession>
<feature type="transmembrane region" description="Helical" evidence="1">
    <location>
        <begin position="37"/>
        <end position="60"/>
    </location>
</feature>
<proteinExistence type="predicted"/>
<name>A0A437SC58_BACTU</name>
<keyword evidence="1" id="KW-0812">Transmembrane</keyword>
<evidence type="ECO:0000256" key="1">
    <source>
        <dbReference type="SAM" id="Phobius"/>
    </source>
</evidence>
<evidence type="ECO:0000313" key="5">
    <source>
        <dbReference type="Proteomes" id="UP000286687"/>
    </source>
</evidence>
<dbReference type="AlphaFoldDB" id="A0A437SC58"/>
<evidence type="ECO:0000313" key="2">
    <source>
        <dbReference type="EMBL" id="RVU60246.1"/>
    </source>
</evidence>
<organism evidence="3 5">
    <name type="scientific">Bacillus thuringiensis</name>
    <dbReference type="NCBI Taxonomy" id="1428"/>
    <lineage>
        <taxon>Bacteria</taxon>
        <taxon>Bacillati</taxon>
        <taxon>Bacillota</taxon>
        <taxon>Bacilli</taxon>
        <taxon>Bacillales</taxon>
        <taxon>Bacillaceae</taxon>
        <taxon>Bacillus</taxon>
        <taxon>Bacillus cereus group</taxon>
    </lineage>
</organism>
<keyword evidence="1" id="KW-1133">Transmembrane helix</keyword>
<dbReference type="Proteomes" id="UP000286687">
    <property type="component" value="Unassembled WGS sequence"/>
</dbReference>
<gene>
    <name evidence="4" type="ORF">BM74_29680</name>
    <name evidence="3" type="ORF">BM74_29715</name>
    <name evidence="2" type="ORF">BM74_32545</name>
</gene>
<keyword evidence="1" id="KW-0472">Membrane</keyword>
<dbReference type="EMBL" id="LDER01000369">
    <property type="protein sequence ID" value="RVU60765.1"/>
    <property type="molecule type" value="Genomic_DNA"/>
</dbReference>
<sequence>MISFLISGSVVLFLAGVLFTFLKKGLSIFSTFALIGLKLYGIIFVGVIITYVFYCIHYYAQ</sequence>
<evidence type="ECO:0000313" key="3">
    <source>
        <dbReference type="EMBL" id="RVU60742.1"/>
    </source>
</evidence>
<dbReference type="EMBL" id="LDER01000394">
    <property type="protein sequence ID" value="RVU60246.1"/>
    <property type="molecule type" value="Genomic_DNA"/>
</dbReference>
<protein>
    <submittedName>
        <fullName evidence="3">Uncharacterized protein</fullName>
    </submittedName>
</protein>
<dbReference type="EMBL" id="LDER01000370">
    <property type="protein sequence ID" value="RVU60742.1"/>
    <property type="molecule type" value="Genomic_DNA"/>
</dbReference>
<comment type="caution">
    <text evidence="3">The sequence shown here is derived from an EMBL/GenBank/DDBJ whole genome shotgun (WGS) entry which is preliminary data.</text>
</comment>
<reference evidence="3 5" key="1">
    <citation type="submission" date="2018-01" db="EMBL/GenBank/DDBJ databases">
        <title>Complete genome sequence of G25-42.</title>
        <authorList>
            <person name="Zheng Z."/>
            <person name="Sun M."/>
        </authorList>
    </citation>
    <scope>NUCLEOTIDE SEQUENCE [LARGE SCALE GENOMIC DNA]</scope>
    <source>
        <strain evidence="3 5">G25-42</strain>
    </source>
</reference>
<evidence type="ECO:0000313" key="4">
    <source>
        <dbReference type="EMBL" id="RVU60765.1"/>
    </source>
</evidence>